<dbReference type="InterPro" id="IPR037185">
    <property type="entry name" value="EmrE-like"/>
</dbReference>
<dbReference type="PANTHER" id="PTHR32322">
    <property type="entry name" value="INNER MEMBRANE TRANSPORTER"/>
    <property type="match status" value="1"/>
</dbReference>
<feature type="transmembrane region" description="Helical" evidence="5">
    <location>
        <begin position="183"/>
        <end position="204"/>
    </location>
</feature>
<name>H1XRS3_CALAY</name>
<keyword evidence="4 5" id="KW-0472">Membrane</keyword>
<dbReference type="eggNOG" id="COG0697">
    <property type="taxonomic scope" value="Bacteria"/>
</dbReference>
<evidence type="ECO:0000313" key="8">
    <source>
        <dbReference type="EMBL" id="EHO41283.1"/>
    </source>
</evidence>
<feature type="domain" description="EamA" evidence="6">
    <location>
        <begin position="154"/>
        <end position="289"/>
    </location>
</feature>
<proteinExistence type="predicted"/>
<dbReference type="Pfam" id="PF00892">
    <property type="entry name" value="EamA"/>
    <property type="match status" value="2"/>
</dbReference>
<feature type="transmembrane region" description="Helical" evidence="5">
    <location>
        <begin position="216"/>
        <end position="238"/>
    </location>
</feature>
<dbReference type="HOGENOM" id="CLU_033863_5_1_0"/>
<dbReference type="PANTHER" id="PTHR32322:SF14">
    <property type="entry name" value="PROTEIN PAGO"/>
    <property type="match status" value="1"/>
</dbReference>
<evidence type="ECO:0000256" key="1">
    <source>
        <dbReference type="ARBA" id="ARBA00004141"/>
    </source>
</evidence>
<feature type="transmembrane region" description="Helical" evidence="5">
    <location>
        <begin position="7"/>
        <end position="30"/>
    </location>
</feature>
<dbReference type="RefSeq" id="WP_006928377.1">
    <property type="nucleotide sequence ID" value="NZ_CM001402.1"/>
</dbReference>
<dbReference type="STRING" id="880073.Cabys_393"/>
<feature type="transmembrane region" description="Helical" evidence="5">
    <location>
        <begin position="67"/>
        <end position="86"/>
    </location>
</feature>
<dbReference type="FunCoup" id="H1XRS3">
    <property type="interactions" value="330"/>
</dbReference>
<evidence type="ECO:0000256" key="3">
    <source>
        <dbReference type="ARBA" id="ARBA00022989"/>
    </source>
</evidence>
<keyword evidence="2 5" id="KW-0812">Transmembrane</keyword>
<feature type="transmembrane region" description="Helical" evidence="5">
    <location>
        <begin position="151"/>
        <end position="171"/>
    </location>
</feature>
<reference evidence="7 10" key="2">
    <citation type="submission" date="2016-11" db="EMBL/GenBank/DDBJ databases">
        <title>Genomic analysis of Caldithrix abyssi and proposal of a novel bacterial phylum Caldithrichaeota.</title>
        <authorList>
            <person name="Kublanov I."/>
            <person name="Sigalova O."/>
            <person name="Gavrilov S."/>
            <person name="Lebedinsky A."/>
            <person name="Ivanova N."/>
            <person name="Daum C."/>
            <person name="Reddy T."/>
            <person name="Klenk H.P."/>
            <person name="Goker M."/>
            <person name="Reva O."/>
            <person name="Miroshnichenko M."/>
            <person name="Kyprides N."/>
            <person name="Woyke T."/>
            <person name="Gelfand M."/>
        </authorList>
    </citation>
    <scope>NUCLEOTIDE SEQUENCE [LARGE SCALE GENOMIC DNA]</scope>
    <source>
        <strain evidence="7 10">LF13</strain>
    </source>
</reference>
<feature type="transmembrane region" description="Helical" evidence="5">
    <location>
        <begin position="92"/>
        <end position="114"/>
    </location>
</feature>
<reference evidence="8 9" key="1">
    <citation type="submission" date="2011-09" db="EMBL/GenBank/DDBJ databases">
        <title>The permanent draft genome of Caldithrix abyssi DSM 13497.</title>
        <authorList>
            <consortium name="US DOE Joint Genome Institute (JGI-PGF)"/>
            <person name="Lucas S."/>
            <person name="Han J."/>
            <person name="Lapidus A."/>
            <person name="Bruce D."/>
            <person name="Goodwin L."/>
            <person name="Pitluck S."/>
            <person name="Peters L."/>
            <person name="Kyrpides N."/>
            <person name="Mavromatis K."/>
            <person name="Ivanova N."/>
            <person name="Mikhailova N."/>
            <person name="Chertkov O."/>
            <person name="Detter J.C."/>
            <person name="Tapia R."/>
            <person name="Han C."/>
            <person name="Land M."/>
            <person name="Hauser L."/>
            <person name="Markowitz V."/>
            <person name="Cheng J.-F."/>
            <person name="Hugenholtz P."/>
            <person name="Woyke T."/>
            <person name="Wu D."/>
            <person name="Spring S."/>
            <person name="Brambilla E."/>
            <person name="Klenk H.-P."/>
            <person name="Eisen J.A."/>
        </authorList>
    </citation>
    <scope>NUCLEOTIDE SEQUENCE [LARGE SCALE GENOMIC DNA]</scope>
    <source>
        <strain evidence="8 9">DSM 13497</strain>
    </source>
</reference>
<dbReference type="AlphaFoldDB" id="H1XRS3"/>
<evidence type="ECO:0000256" key="2">
    <source>
        <dbReference type="ARBA" id="ARBA00022692"/>
    </source>
</evidence>
<dbReference type="PaxDb" id="880073-Calab_1665"/>
<feature type="transmembrane region" description="Helical" evidence="5">
    <location>
        <begin position="36"/>
        <end position="55"/>
    </location>
</feature>
<dbReference type="InterPro" id="IPR050638">
    <property type="entry name" value="AA-Vitamin_Transporters"/>
</dbReference>
<keyword evidence="9" id="KW-1185">Reference proteome</keyword>
<dbReference type="EMBL" id="CM001402">
    <property type="protein sequence ID" value="EHO41283.1"/>
    <property type="molecule type" value="Genomic_DNA"/>
</dbReference>
<evidence type="ECO:0000256" key="5">
    <source>
        <dbReference type="SAM" id="Phobius"/>
    </source>
</evidence>
<dbReference type="OrthoDB" id="9812547at2"/>
<gene>
    <name evidence="7" type="ORF">Cabys_393</name>
    <name evidence="8" type="ORF">Calab_1665</name>
</gene>
<evidence type="ECO:0000313" key="7">
    <source>
        <dbReference type="EMBL" id="APF17144.1"/>
    </source>
</evidence>
<feature type="transmembrane region" description="Helical" evidence="5">
    <location>
        <begin position="270"/>
        <end position="288"/>
    </location>
</feature>
<accession>H1XRS3</accession>
<evidence type="ECO:0000313" key="9">
    <source>
        <dbReference type="Proteomes" id="UP000004671"/>
    </source>
</evidence>
<dbReference type="InterPro" id="IPR000620">
    <property type="entry name" value="EamA_dom"/>
</dbReference>
<protein>
    <submittedName>
        <fullName evidence="7">Permease of the drug/metabolite transporter (DMT) superfamily</fullName>
    </submittedName>
</protein>
<dbReference type="SUPFAM" id="SSF103481">
    <property type="entry name" value="Multidrug resistance efflux transporter EmrE"/>
    <property type="match status" value="2"/>
</dbReference>
<evidence type="ECO:0000313" key="10">
    <source>
        <dbReference type="Proteomes" id="UP000183868"/>
    </source>
</evidence>
<keyword evidence="3 5" id="KW-1133">Transmembrane helix</keyword>
<feature type="transmembrane region" description="Helical" evidence="5">
    <location>
        <begin position="126"/>
        <end position="145"/>
    </location>
</feature>
<dbReference type="Proteomes" id="UP000183868">
    <property type="component" value="Chromosome"/>
</dbReference>
<comment type="subcellular location">
    <subcellularLocation>
        <location evidence="1">Membrane</location>
        <topology evidence="1">Multi-pass membrane protein</topology>
    </subcellularLocation>
</comment>
<dbReference type="GO" id="GO:0016020">
    <property type="term" value="C:membrane"/>
    <property type="evidence" value="ECO:0007669"/>
    <property type="project" value="UniProtKB-SubCell"/>
</dbReference>
<sequence length="294" mass="32698" precursor="true">MRSTKLIAILVVVLLSIIWSSTWLAIKIGLESLPPFLSAGWRFLIAFVPLFIYSIKMDHPIPRDLKTHLFFLWFSVINFTGGYALVYWGEQYINSGLASVLFAVMPFYVALFSIKLLPSEDITLKKMLGILTGFLGVVIIFHDQLNITHPYGIYGMIAVLISPAFSALGTIVGKKARAKFHPVTLNTFPILYAALTLFLLHLATESGQTATYDLNAILSLLYLALLGTALAFVLYFWLLKTTSAVLMSLITFVTPPLALFWGWLIRDEQISWQLIAGMVIIFAGIGLVSKASEK</sequence>
<dbReference type="Proteomes" id="UP000004671">
    <property type="component" value="Chromosome"/>
</dbReference>
<dbReference type="KEGG" id="caby:Cabys_393"/>
<organism evidence="8 9">
    <name type="scientific">Caldithrix abyssi DSM 13497</name>
    <dbReference type="NCBI Taxonomy" id="880073"/>
    <lineage>
        <taxon>Bacteria</taxon>
        <taxon>Pseudomonadati</taxon>
        <taxon>Calditrichota</taxon>
        <taxon>Calditrichia</taxon>
        <taxon>Calditrichales</taxon>
        <taxon>Calditrichaceae</taxon>
        <taxon>Caldithrix</taxon>
    </lineage>
</organism>
<evidence type="ECO:0000259" key="6">
    <source>
        <dbReference type="Pfam" id="PF00892"/>
    </source>
</evidence>
<feature type="domain" description="EamA" evidence="6">
    <location>
        <begin position="7"/>
        <end position="141"/>
    </location>
</feature>
<dbReference type="InParanoid" id="H1XRS3"/>
<dbReference type="EMBL" id="CP018099">
    <property type="protein sequence ID" value="APF17144.1"/>
    <property type="molecule type" value="Genomic_DNA"/>
</dbReference>
<feature type="transmembrane region" description="Helical" evidence="5">
    <location>
        <begin position="245"/>
        <end position="264"/>
    </location>
</feature>
<evidence type="ECO:0000256" key="4">
    <source>
        <dbReference type="ARBA" id="ARBA00023136"/>
    </source>
</evidence>